<feature type="transmembrane region" description="Helical" evidence="7">
    <location>
        <begin position="113"/>
        <end position="137"/>
    </location>
</feature>
<dbReference type="NCBIfam" id="TIGR03025">
    <property type="entry name" value="EPS_sugtrans"/>
    <property type="match status" value="1"/>
</dbReference>
<dbReference type="Proteomes" id="UP001500221">
    <property type="component" value="Unassembled WGS sequence"/>
</dbReference>
<evidence type="ECO:0000256" key="4">
    <source>
        <dbReference type="ARBA" id="ARBA00022692"/>
    </source>
</evidence>
<dbReference type="Pfam" id="PF02397">
    <property type="entry name" value="Bac_transf"/>
    <property type="match status" value="1"/>
</dbReference>
<evidence type="ECO:0000313" key="10">
    <source>
        <dbReference type="Proteomes" id="UP001500221"/>
    </source>
</evidence>
<comment type="subcellular location">
    <subcellularLocation>
        <location evidence="1">Membrane</location>
        <topology evidence="1">Multi-pass membrane protein</topology>
    </subcellularLocation>
</comment>
<dbReference type="SUPFAM" id="SSF51735">
    <property type="entry name" value="NAD(P)-binding Rossmann-fold domains"/>
    <property type="match status" value="1"/>
</dbReference>
<gene>
    <name evidence="9" type="ORF">GCM10023340_04360</name>
</gene>
<feature type="transmembrane region" description="Helical" evidence="7">
    <location>
        <begin position="84"/>
        <end position="101"/>
    </location>
</feature>
<proteinExistence type="inferred from homology"/>
<sequence>MSYSDAMSSVVRRGVDARRVDAPVHVDATLTDLRHGTRWDIARRLRREARRALPHYVVLSDVLAVALATLGSTLVNGAPRPHDPFVVLGCVTAVHAGLRAYRPRLQLSVLDDLPAMFAATLAALVALLAFGSVGLATVPKRELAVGMVVLGVSLVLARSLCYAVVRSARRSGLIEHRTLVLGAGPTGRQLAEAMLAHPEYGLRPVGFVDADLADDAASLPVPMLGHTRDLVGLVRREGVTEVIVADPADDLEPGESAREAREAREARLVEALHACDLANCEIFTVPRLHELYEGTRDVDHLWGIPIMRARRATWRSSAWRVKRMLDVVLGALALLVLSPILAVVALAVRLEVGPRVLFRQVRVGLDGRQFTLLKFRSIQPEPESDDTDTAWSVAGERIGPVGRFIRATSLDELPQLLNILHGEMSIVGPRPERPAFVEEFTQAIPRYTARHRVPAGLTGWAQVNGLRGDTSIEERVRFDNHYIQNWSLWFDVKIVARTLGVVLLRRGS</sequence>
<evidence type="ECO:0000256" key="2">
    <source>
        <dbReference type="ARBA" id="ARBA00006464"/>
    </source>
</evidence>
<evidence type="ECO:0000256" key="5">
    <source>
        <dbReference type="ARBA" id="ARBA00022989"/>
    </source>
</evidence>
<evidence type="ECO:0000256" key="7">
    <source>
        <dbReference type="SAM" id="Phobius"/>
    </source>
</evidence>
<dbReference type="InterPro" id="IPR003362">
    <property type="entry name" value="Bact_transf"/>
</dbReference>
<dbReference type="PANTHER" id="PTHR30576">
    <property type="entry name" value="COLANIC BIOSYNTHESIS UDP-GLUCOSE LIPID CARRIER TRANSFERASE"/>
    <property type="match status" value="1"/>
</dbReference>
<reference evidence="10" key="1">
    <citation type="journal article" date="2019" name="Int. J. Syst. Evol. Microbiol.">
        <title>The Global Catalogue of Microorganisms (GCM) 10K type strain sequencing project: providing services to taxonomists for standard genome sequencing and annotation.</title>
        <authorList>
            <consortium name="The Broad Institute Genomics Platform"/>
            <consortium name="The Broad Institute Genome Sequencing Center for Infectious Disease"/>
            <person name="Wu L."/>
            <person name="Ma J."/>
        </authorList>
    </citation>
    <scope>NUCLEOTIDE SEQUENCE [LARGE SCALE GENOMIC DNA]</scope>
    <source>
        <strain evidence="10">JCM 18459</strain>
    </source>
</reference>
<dbReference type="Gene3D" id="3.40.50.720">
    <property type="entry name" value="NAD(P)-binding Rossmann-like Domain"/>
    <property type="match status" value="1"/>
</dbReference>
<keyword evidence="4 7" id="KW-0812">Transmembrane</keyword>
<feature type="transmembrane region" description="Helical" evidence="7">
    <location>
        <begin position="324"/>
        <end position="348"/>
    </location>
</feature>
<dbReference type="PANTHER" id="PTHR30576:SF0">
    <property type="entry name" value="UNDECAPRENYL-PHOSPHATE N-ACETYLGALACTOSAMINYL 1-PHOSPHATE TRANSFERASE-RELATED"/>
    <property type="match status" value="1"/>
</dbReference>
<keyword evidence="5 7" id="KW-1133">Transmembrane helix</keyword>
<dbReference type="InterPro" id="IPR017475">
    <property type="entry name" value="EPS_sugar_tfrase"/>
</dbReference>
<name>A0ABP9P8Z3_9ACTN</name>
<organism evidence="9 10">
    <name type="scientific">Nocardioides marinquilinus</name>
    <dbReference type="NCBI Taxonomy" id="1210400"/>
    <lineage>
        <taxon>Bacteria</taxon>
        <taxon>Bacillati</taxon>
        <taxon>Actinomycetota</taxon>
        <taxon>Actinomycetes</taxon>
        <taxon>Propionibacteriales</taxon>
        <taxon>Nocardioidaceae</taxon>
        <taxon>Nocardioides</taxon>
    </lineage>
</organism>
<accession>A0ABP9P8Z3</accession>
<feature type="transmembrane region" description="Helical" evidence="7">
    <location>
        <begin position="53"/>
        <end position="72"/>
    </location>
</feature>
<evidence type="ECO:0000256" key="6">
    <source>
        <dbReference type="ARBA" id="ARBA00023136"/>
    </source>
</evidence>
<comment type="similarity">
    <text evidence="2">Belongs to the bacterial sugar transferase family.</text>
</comment>
<dbReference type="EMBL" id="BAABKG010000001">
    <property type="protein sequence ID" value="GAA5141875.1"/>
    <property type="molecule type" value="Genomic_DNA"/>
</dbReference>
<dbReference type="InterPro" id="IPR036291">
    <property type="entry name" value="NAD(P)-bd_dom_sf"/>
</dbReference>
<keyword evidence="3" id="KW-0808">Transferase</keyword>
<dbReference type="Pfam" id="PF13727">
    <property type="entry name" value="CoA_binding_3"/>
    <property type="match status" value="1"/>
</dbReference>
<evidence type="ECO:0000313" key="9">
    <source>
        <dbReference type="EMBL" id="GAA5141875.1"/>
    </source>
</evidence>
<protein>
    <submittedName>
        <fullName evidence="9">Exopolysaccharide biosynthesis polyprenyl glycosylphosphotransferase</fullName>
    </submittedName>
</protein>
<keyword evidence="10" id="KW-1185">Reference proteome</keyword>
<feature type="domain" description="Bacterial sugar transferase" evidence="8">
    <location>
        <begin position="322"/>
        <end position="503"/>
    </location>
</feature>
<keyword evidence="6 7" id="KW-0472">Membrane</keyword>
<evidence type="ECO:0000256" key="1">
    <source>
        <dbReference type="ARBA" id="ARBA00004141"/>
    </source>
</evidence>
<evidence type="ECO:0000256" key="3">
    <source>
        <dbReference type="ARBA" id="ARBA00022679"/>
    </source>
</evidence>
<comment type="caution">
    <text evidence="9">The sequence shown here is derived from an EMBL/GenBank/DDBJ whole genome shotgun (WGS) entry which is preliminary data.</text>
</comment>
<feature type="transmembrane region" description="Helical" evidence="7">
    <location>
        <begin position="143"/>
        <end position="165"/>
    </location>
</feature>
<evidence type="ECO:0000259" key="8">
    <source>
        <dbReference type="Pfam" id="PF02397"/>
    </source>
</evidence>